<feature type="transmembrane region" description="Helical" evidence="1">
    <location>
        <begin position="110"/>
        <end position="134"/>
    </location>
</feature>
<evidence type="ECO:0000313" key="2">
    <source>
        <dbReference type="EMBL" id="OME89014.1"/>
    </source>
</evidence>
<dbReference type="SUPFAM" id="SSF82866">
    <property type="entry name" value="Multidrug efflux transporter AcrB transmembrane domain"/>
    <property type="match status" value="1"/>
</dbReference>
<dbReference type="AlphaFoldDB" id="A0A1R1ATW2"/>
<protein>
    <submittedName>
        <fullName evidence="2">Uncharacterized protein</fullName>
    </submittedName>
</protein>
<dbReference type="OrthoDB" id="2665878at2"/>
<proteinExistence type="predicted"/>
<keyword evidence="1" id="KW-0812">Transmembrane</keyword>
<evidence type="ECO:0000313" key="3">
    <source>
        <dbReference type="Proteomes" id="UP000187074"/>
    </source>
</evidence>
<organism evidence="2 3">
    <name type="scientific">Paenibacillus lautus</name>
    <name type="common">Bacillus lautus</name>
    <dbReference type="NCBI Taxonomy" id="1401"/>
    <lineage>
        <taxon>Bacteria</taxon>
        <taxon>Bacillati</taxon>
        <taxon>Bacillota</taxon>
        <taxon>Bacilli</taxon>
        <taxon>Bacillales</taxon>
        <taxon>Paenibacillaceae</taxon>
        <taxon>Paenibacillus</taxon>
    </lineage>
</organism>
<dbReference type="RefSeq" id="WP_076325837.1">
    <property type="nucleotide sequence ID" value="NZ_MRTF01000012.1"/>
</dbReference>
<keyword evidence="1" id="KW-1133">Transmembrane helix</keyword>
<gene>
    <name evidence="2" type="ORF">BK123_29120</name>
</gene>
<feature type="transmembrane region" description="Helical" evidence="1">
    <location>
        <begin position="78"/>
        <end position="98"/>
    </location>
</feature>
<sequence length="146" mass="15716">MKPNEAITPTGETFIRKVLVINSVSSGACGLLLLLFPGYVAEWTGLDSRTGLVSTGVFLLVFVAFLVWTASRSIVSPGAVLVITVLDFLWVVGSALLLADKGTTVTMTVFGVWAVILVTAVVGVFGIFEAIYCWRNRAFGRDQTIR</sequence>
<reference evidence="2 3" key="1">
    <citation type="submission" date="2016-11" db="EMBL/GenBank/DDBJ databases">
        <title>Paenibacillus species isolates.</title>
        <authorList>
            <person name="Beno S.M."/>
        </authorList>
    </citation>
    <scope>NUCLEOTIDE SEQUENCE [LARGE SCALE GENOMIC DNA]</scope>
    <source>
        <strain evidence="2 3">FSL F4-0100</strain>
    </source>
</reference>
<feature type="transmembrane region" description="Helical" evidence="1">
    <location>
        <begin position="52"/>
        <end position="71"/>
    </location>
</feature>
<name>A0A1R1ATW2_PAELA</name>
<keyword evidence="1" id="KW-0472">Membrane</keyword>
<dbReference type="STRING" id="1401.BK123_29120"/>
<feature type="transmembrane region" description="Helical" evidence="1">
    <location>
        <begin position="20"/>
        <end position="40"/>
    </location>
</feature>
<accession>A0A1R1ATW2</accession>
<evidence type="ECO:0000256" key="1">
    <source>
        <dbReference type="SAM" id="Phobius"/>
    </source>
</evidence>
<dbReference type="EMBL" id="MRTF01000012">
    <property type="protein sequence ID" value="OME89014.1"/>
    <property type="molecule type" value="Genomic_DNA"/>
</dbReference>
<comment type="caution">
    <text evidence="2">The sequence shown here is derived from an EMBL/GenBank/DDBJ whole genome shotgun (WGS) entry which is preliminary data.</text>
</comment>
<dbReference type="PROSITE" id="PS51257">
    <property type="entry name" value="PROKAR_LIPOPROTEIN"/>
    <property type="match status" value="1"/>
</dbReference>
<dbReference type="Proteomes" id="UP000187074">
    <property type="component" value="Unassembled WGS sequence"/>
</dbReference>